<accession>A0A914YU68</accession>
<dbReference type="GO" id="GO:0005672">
    <property type="term" value="C:transcription factor TFIIA complex"/>
    <property type="evidence" value="ECO:0007669"/>
    <property type="project" value="InterPro"/>
</dbReference>
<reference evidence="3" key="1">
    <citation type="submission" date="2022-11" db="UniProtKB">
        <authorList>
            <consortium name="WormBaseParasite"/>
        </authorList>
    </citation>
    <scope>IDENTIFICATION</scope>
</reference>
<feature type="compositionally biased region" description="Low complexity" evidence="1">
    <location>
        <begin position="59"/>
        <end position="74"/>
    </location>
</feature>
<dbReference type="PANTHER" id="PTHR12694">
    <property type="entry name" value="TRANSCRIPTION INITIATION FACTOR IIA SUBUNIT 1"/>
    <property type="match status" value="1"/>
</dbReference>
<dbReference type="PANTHER" id="PTHR12694:SF8">
    <property type="entry name" value="TRANSCRIPTION INITIATION FACTOR IIA SUBUNIT 1"/>
    <property type="match status" value="1"/>
</dbReference>
<dbReference type="InterPro" id="IPR004855">
    <property type="entry name" value="TFIIA_asu/bsu"/>
</dbReference>
<dbReference type="Proteomes" id="UP000887577">
    <property type="component" value="Unplaced"/>
</dbReference>
<dbReference type="SUPFAM" id="SSF47396">
    <property type="entry name" value="Transcription factor IIA (TFIIA), alpha-helical domain"/>
    <property type="match status" value="1"/>
</dbReference>
<dbReference type="WBParaSite" id="PSU_v2.g2101.t1">
    <property type="protein sequence ID" value="PSU_v2.g2101.t1"/>
    <property type="gene ID" value="PSU_v2.g2101"/>
</dbReference>
<keyword evidence="2" id="KW-1185">Reference proteome</keyword>
<feature type="compositionally biased region" description="Polar residues" evidence="1">
    <location>
        <begin position="75"/>
        <end position="112"/>
    </location>
</feature>
<sequence>MTHAANSGIEELYRSVIQDVIEQSREAFLDENIDTDILFQIQKAWEEKVNASGAADLNQKAQPVPVVRPAQVKPTTNSKQASNSRAPTMVQQESSIPSTSDSQPPQHYGSSI</sequence>
<evidence type="ECO:0000313" key="2">
    <source>
        <dbReference type="Proteomes" id="UP000887577"/>
    </source>
</evidence>
<protein>
    <submittedName>
        <fullName evidence="3">Transcription initiation factor IIA subunit 1</fullName>
    </submittedName>
</protein>
<dbReference type="Gene3D" id="1.10.287.100">
    <property type="match status" value="1"/>
</dbReference>
<name>A0A914YU68_9BILA</name>
<feature type="region of interest" description="Disordered" evidence="1">
    <location>
        <begin position="54"/>
        <end position="112"/>
    </location>
</feature>
<dbReference type="AlphaFoldDB" id="A0A914YU68"/>
<evidence type="ECO:0000313" key="3">
    <source>
        <dbReference type="WBParaSite" id="PSU_v2.g2101.t1"/>
    </source>
</evidence>
<dbReference type="Pfam" id="PF03153">
    <property type="entry name" value="TFIIA"/>
    <property type="match status" value="1"/>
</dbReference>
<proteinExistence type="predicted"/>
<dbReference type="GO" id="GO:0006367">
    <property type="term" value="P:transcription initiation at RNA polymerase II promoter"/>
    <property type="evidence" value="ECO:0007669"/>
    <property type="project" value="InterPro"/>
</dbReference>
<organism evidence="2 3">
    <name type="scientific">Panagrolaimus superbus</name>
    <dbReference type="NCBI Taxonomy" id="310955"/>
    <lineage>
        <taxon>Eukaryota</taxon>
        <taxon>Metazoa</taxon>
        <taxon>Ecdysozoa</taxon>
        <taxon>Nematoda</taxon>
        <taxon>Chromadorea</taxon>
        <taxon>Rhabditida</taxon>
        <taxon>Tylenchina</taxon>
        <taxon>Panagrolaimomorpha</taxon>
        <taxon>Panagrolaimoidea</taxon>
        <taxon>Panagrolaimidae</taxon>
        <taxon>Panagrolaimus</taxon>
    </lineage>
</organism>
<evidence type="ECO:0000256" key="1">
    <source>
        <dbReference type="SAM" id="MobiDB-lite"/>
    </source>
</evidence>